<sequence>MFKKIKDWYHDLPDKKKYIEFITALLTVPVLLTVLISNLNSLNNNKKNQPTLTPIAAPTEKIVVITENPEPTCTGQACLTPTIVPSSTTPACKKEVGPVKITSPKEEEIVMNDPVCVNINYPVGEYCTVVWSYRINKGAWSDYSDKSFCLYNQDAGKKELDLRVKSLISDDELTLVRTFYYKSKETPSVIPSISPTPIPE</sequence>
<comment type="caution">
    <text evidence="2">The sequence shown here is derived from an EMBL/GenBank/DDBJ whole genome shotgun (WGS) entry which is preliminary data.</text>
</comment>
<protein>
    <submittedName>
        <fullName evidence="2">Uncharacterized protein</fullName>
    </submittedName>
</protein>
<keyword evidence="1" id="KW-0812">Transmembrane</keyword>
<dbReference type="Proteomes" id="UP000231025">
    <property type="component" value="Unassembled WGS sequence"/>
</dbReference>
<gene>
    <name evidence="2" type="ORF">COX47_02095</name>
</gene>
<evidence type="ECO:0000313" key="3">
    <source>
        <dbReference type="Proteomes" id="UP000231025"/>
    </source>
</evidence>
<keyword evidence="1" id="KW-0472">Membrane</keyword>
<evidence type="ECO:0000313" key="2">
    <source>
        <dbReference type="EMBL" id="PIP14998.1"/>
    </source>
</evidence>
<organism evidence="2 3">
    <name type="scientific">Candidatus Roizmanbacteria bacterium CG23_combo_of_CG06-09_8_20_14_all_35_49</name>
    <dbReference type="NCBI Taxonomy" id="1974863"/>
    <lineage>
        <taxon>Bacteria</taxon>
        <taxon>Candidatus Roizmaniibacteriota</taxon>
    </lineage>
</organism>
<accession>A0A2G9Y6Y4</accession>
<proteinExistence type="predicted"/>
<evidence type="ECO:0000256" key="1">
    <source>
        <dbReference type="SAM" id="Phobius"/>
    </source>
</evidence>
<reference evidence="2 3" key="1">
    <citation type="submission" date="2017-09" db="EMBL/GenBank/DDBJ databases">
        <title>Depth-based differentiation of microbial function through sediment-hosted aquifers and enrichment of novel symbionts in the deep terrestrial subsurface.</title>
        <authorList>
            <person name="Probst A.J."/>
            <person name="Ladd B."/>
            <person name="Jarett J.K."/>
            <person name="Geller-Mcgrath D.E."/>
            <person name="Sieber C.M."/>
            <person name="Emerson J.B."/>
            <person name="Anantharaman K."/>
            <person name="Thomas B.C."/>
            <person name="Malmstrom R."/>
            <person name="Stieglmeier M."/>
            <person name="Klingl A."/>
            <person name="Woyke T."/>
            <person name="Ryan C.M."/>
            <person name="Banfield J.F."/>
        </authorList>
    </citation>
    <scope>NUCLEOTIDE SEQUENCE [LARGE SCALE GENOMIC DNA]</scope>
    <source>
        <strain evidence="2">CG23_combo_of_CG06-09_8_20_14_all_35_49</strain>
    </source>
</reference>
<dbReference type="EMBL" id="PCRE01000031">
    <property type="protein sequence ID" value="PIP14998.1"/>
    <property type="molecule type" value="Genomic_DNA"/>
</dbReference>
<dbReference type="AlphaFoldDB" id="A0A2G9Y6Y4"/>
<name>A0A2G9Y6Y4_9BACT</name>
<keyword evidence="1" id="KW-1133">Transmembrane helix</keyword>
<feature type="transmembrane region" description="Helical" evidence="1">
    <location>
        <begin position="21"/>
        <end position="39"/>
    </location>
</feature>